<keyword evidence="6" id="KW-1185">Reference proteome</keyword>
<evidence type="ECO:0000256" key="1">
    <source>
        <dbReference type="ARBA" id="ARBA00022598"/>
    </source>
</evidence>
<organism evidence="5 6">
    <name type="scientific">Rossellomorea pakistanensis</name>
    <dbReference type="NCBI Taxonomy" id="992288"/>
    <lineage>
        <taxon>Bacteria</taxon>
        <taxon>Bacillati</taxon>
        <taxon>Bacillota</taxon>
        <taxon>Bacilli</taxon>
        <taxon>Bacillales</taxon>
        <taxon>Bacillaceae</taxon>
        <taxon>Rossellomorea</taxon>
    </lineage>
</organism>
<protein>
    <recommendedName>
        <fullName evidence="2">Putative cysteine ligase BshC</fullName>
        <ecNumber evidence="2">6.-.-.-</ecNumber>
    </recommendedName>
</protein>
<comment type="function">
    <text evidence="2">Involved in bacillithiol (BSH) biosynthesis. May catalyze the last step of the pathway, the addition of cysteine to glucosamine malate (GlcN-Mal) to generate BSH.</text>
</comment>
<dbReference type="RefSeq" id="WP_205173913.1">
    <property type="nucleotide sequence ID" value="NZ_JAFBDZ010000003.1"/>
</dbReference>
<reference evidence="5 6" key="1">
    <citation type="submission" date="2021-01" db="EMBL/GenBank/DDBJ databases">
        <title>Genomic Encyclopedia of Type Strains, Phase IV (KMG-IV): sequencing the most valuable type-strain genomes for metagenomic binning, comparative biology and taxonomic classification.</title>
        <authorList>
            <person name="Goeker M."/>
        </authorList>
    </citation>
    <scope>NUCLEOTIDE SEQUENCE [LARGE SCALE GENOMIC DNA]</scope>
    <source>
        <strain evidence="5 6">DSM 24834</strain>
    </source>
</reference>
<evidence type="ECO:0000313" key="5">
    <source>
        <dbReference type="EMBL" id="MBM7586731.1"/>
    </source>
</evidence>
<dbReference type="Proteomes" id="UP001646157">
    <property type="component" value="Unassembled WGS sequence"/>
</dbReference>
<dbReference type="EC" id="6.-.-.-" evidence="2"/>
<dbReference type="Pfam" id="PF10079">
    <property type="entry name" value="Rossmann-like_BshC"/>
    <property type="match status" value="1"/>
</dbReference>
<accession>A0ABS2NFU9</accession>
<dbReference type="InterPro" id="IPR011199">
    <property type="entry name" value="Bacillithiol_biosynth_BshC"/>
</dbReference>
<dbReference type="Pfam" id="PF24850">
    <property type="entry name" value="CC_BshC"/>
    <property type="match status" value="1"/>
</dbReference>
<name>A0ABS2NFU9_9BACI</name>
<feature type="domain" description="Bacillithiol biosynthesis BshC C-terminal coiled-coil" evidence="4">
    <location>
        <begin position="380"/>
        <end position="538"/>
    </location>
</feature>
<dbReference type="HAMAP" id="MF_01867">
    <property type="entry name" value="BshC"/>
    <property type="match status" value="1"/>
</dbReference>
<evidence type="ECO:0000256" key="2">
    <source>
        <dbReference type="HAMAP-Rule" id="MF_01867"/>
    </source>
</evidence>
<sequence length="539" mass="62819">MELESLFIPATNRFASLYLQQQEPVAAFFDYNINDKNVFQNRLEDLKNREFPRGTLVDCIEEYMSMYPQSPAVKHSLEKLRADAVAVVGGQQAGLLTGPLYSIHKIISIIKLAQKQEKELGTPVVPVFWVAGEDHDYLEINHLFVEENDSMKKVGYPERVLEKRMATDIHYSKEQMEKWVNDILKLFGESKFTRKVQNLLKEAISKTSTFVEFFSYIIMTLFKDYGLLIIDSAYSPLRKLEKPYFSQIIEGQRLITDSLLSQQKNIQQHGFENLIDISGDAVNLFLNEGNERFLLEWKGGDYQLKNHTIKYSKLELENILSQTPERFSNNVVTRPLMQEWLFPTLAFIAGPGEIAYWGELKEVFKWAGLKMPPIIPRLNITLLERNVEKYMNDLELSFEDALISGVENRKAQFLLNVNESSLEEELEKVEEFLRYSYKSIRGEALKIEKGLEPLIEKNLNFHLDQLSFLKRKAEKSTLQKHSVVLRKFDRIQNSLKPNGSPQERIWNIYYFINHYGPGFIDELLRLDYEFDGTHKLIRI</sequence>
<proteinExistence type="inferred from homology"/>
<gene>
    <name evidence="2" type="primary">bshC</name>
    <name evidence="5" type="ORF">JOC86_003283</name>
</gene>
<comment type="caution">
    <text evidence="5">The sequence shown here is derived from an EMBL/GenBank/DDBJ whole genome shotgun (WGS) entry which is preliminary data.</text>
</comment>
<feature type="domain" description="Bacillithiol biosynthesis BshC N-terminal Rossmann-like" evidence="3">
    <location>
        <begin position="1"/>
        <end position="378"/>
    </location>
</feature>
<evidence type="ECO:0000259" key="3">
    <source>
        <dbReference type="Pfam" id="PF10079"/>
    </source>
</evidence>
<dbReference type="NCBIfam" id="TIGR03998">
    <property type="entry name" value="thiol_BshC"/>
    <property type="match status" value="1"/>
</dbReference>
<dbReference type="PIRSF" id="PIRSF012535">
    <property type="entry name" value="UCP012535"/>
    <property type="match status" value="1"/>
</dbReference>
<keyword evidence="1 2" id="KW-0436">Ligase</keyword>
<dbReference type="InterPro" id="IPR055398">
    <property type="entry name" value="Rossmann-like_BshC"/>
</dbReference>
<dbReference type="EMBL" id="JAFBDZ010000003">
    <property type="protein sequence ID" value="MBM7586731.1"/>
    <property type="molecule type" value="Genomic_DNA"/>
</dbReference>
<evidence type="ECO:0000313" key="6">
    <source>
        <dbReference type="Proteomes" id="UP001646157"/>
    </source>
</evidence>
<comment type="similarity">
    <text evidence="2">Belongs to the BshC family.</text>
</comment>
<dbReference type="InterPro" id="IPR055399">
    <property type="entry name" value="CC_BshC"/>
</dbReference>
<evidence type="ECO:0000259" key="4">
    <source>
        <dbReference type="Pfam" id="PF24850"/>
    </source>
</evidence>